<organism evidence="1 2">
    <name type="scientific">Steinernema hermaphroditum</name>
    <dbReference type="NCBI Taxonomy" id="289476"/>
    <lineage>
        <taxon>Eukaryota</taxon>
        <taxon>Metazoa</taxon>
        <taxon>Ecdysozoa</taxon>
        <taxon>Nematoda</taxon>
        <taxon>Chromadorea</taxon>
        <taxon>Rhabditida</taxon>
        <taxon>Tylenchina</taxon>
        <taxon>Panagrolaimomorpha</taxon>
        <taxon>Strongyloidoidea</taxon>
        <taxon>Steinernematidae</taxon>
        <taxon>Steinernema</taxon>
    </lineage>
</organism>
<evidence type="ECO:0000313" key="1">
    <source>
        <dbReference type="EMBL" id="KAK0401756.1"/>
    </source>
</evidence>
<accession>A0AA39HAL0</accession>
<gene>
    <name evidence="1" type="ORF">QR680_015954</name>
</gene>
<evidence type="ECO:0000313" key="2">
    <source>
        <dbReference type="Proteomes" id="UP001175271"/>
    </source>
</evidence>
<sequence length="156" mass="18210">MAHSDKSTTNSRRHVLLTSDKKKNMIMSPFDAYAISSQTRDDRLVIVAVCHNIGFPACIEKMAYRKSHKLYMIAFVRDGSQAYLTPEISDRFDWIIFYNENVPFCPFTSCHFPELDRFIAELLTIVKREKVLLVTFEQTVMDAVADTIARYRLKWF</sequence>
<protein>
    <submittedName>
        <fullName evidence="1">Uncharacterized protein</fullName>
    </submittedName>
</protein>
<dbReference type="EMBL" id="JAUCMV010000004">
    <property type="protein sequence ID" value="KAK0401756.1"/>
    <property type="molecule type" value="Genomic_DNA"/>
</dbReference>
<keyword evidence="2" id="KW-1185">Reference proteome</keyword>
<comment type="caution">
    <text evidence="1">The sequence shown here is derived from an EMBL/GenBank/DDBJ whole genome shotgun (WGS) entry which is preliminary data.</text>
</comment>
<name>A0AA39HAL0_9BILA</name>
<proteinExistence type="predicted"/>
<reference evidence="1" key="1">
    <citation type="submission" date="2023-06" db="EMBL/GenBank/DDBJ databases">
        <title>Genomic analysis of the entomopathogenic nematode Steinernema hermaphroditum.</title>
        <authorList>
            <person name="Schwarz E.M."/>
            <person name="Heppert J.K."/>
            <person name="Baniya A."/>
            <person name="Schwartz H.T."/>
            <person name="Tan C.-H."/>
            <person name="Antoshechkin I."/>
            <person name="Sternberg P.W."/>
            <person name="Goodrich-Blair H."/>
            <person name="Dillman A.R."/>
        </authorList>
    </citation>
    <scope>NUCLEOTIDE SEQUENCE</scope>
    <source>
        <strain evidence="1">PS9179</strain>
        <tissue evidence="1">Whole animal</tissue>
    </source>
</reference>
<dbReference type="Proteomes" id="UP001175271">
    <property type="component" value="Unassembled WGS sequence"/>
</dbReference>
<dbReference type="AlphaFoldDB" id="A0AA39HAL0"/>